<organism evidence="1 2">
    <name type="scientific">Irpex rosettiformis</name>
    <dbReference type="NCBI Taxonomy" id="378272"/>
    <lineage>
        <taxon>Eukaryota</taxon>
        <taxon>Fungi</taxon>
        <taxon>Dikarya</taxon>
        <taxon>Basidiomycota</taxon>
        <taxon>Agaricomycotina</taxon>
        <taxon>Agaricomycetes</taxon>
        <taxon>Polyporales</taxon>
        <taxon>Irpicaceae</taxon>
        <taxon>Irpex</taxon>
    </lineage>
</organism>
<protein>
    <submittedName>
        <fullName evidence="1">Endoplasmic reticulum protein</fullName>
    </submittedName>
</protein>
<dbReference type="EMBL" id="MU274929">
    <property type="protein sequence ID" value="KAI0085634.1"/>
    <property type="molecule type" value="Genomic_DNA"/>
</dbReference>
<evidence type="ECO:0000313" key="2">
    <source>
        <dbReference type="Proteomes" id="UP001055072"/>
    </source>
</evidence>
<dbReference type="Proteomes" id="UP001055072">
    <property type="component" value="Unassembled WGS sequence"/>
</dbReference>
<gene>
    <name evidence="1" type="ORF">BDY19DRAFT_431392</name>
</gene>
<proteinExistence type="predicted"/>
<comment type="caution">
    <text evidence="1">The sequence shown here is derived from an EMBL/GenBank/DDBJ whole genome shotgun (WGS) entry which is preliminary data.</text>
</comment>
<reference evidence="1" key="1">
    <citation type="journal article" date="2021" name="Environ. Microbiol.">
        <title>Gene family expansions and transcriptome signatures uncover fungal adaptations to wood decay.</title>
        <authorList>
            <person name="Hage H."/>
            <person name="Miyauchi S."/>
            <person name="Viragh M."/>
            <person name="Drula E."/>
            <person name="Min B."/>
            <person name="Chaduli D."/>
            <person name="Navarro D."/>
            <person name="Favel A."/>
            <person name="Norest M."/>
            <person name="Lesage-Meessen L."/>
            <person name="Balint B."/>
            <person name="Merenyi Z."/>
            <person name="de Eugenio L."/>
            <person name="Morin E."/>
            <person name="Martinez A.T."/>
            <person name="Baldrian P."/>
            <person name="Stursova M."/>
            <person name="Martinez M.J."/>
            <person name="Novotny C."/>
            <person name="Magnuson J.K."/>
            <person name="Spatafora J.W."/>
            <person name="Maurice S."/>
            <person name="Pangilinan J."/>
            <person name="Andreopoulos W."/>
            <person name="LaButti K."/>
            <person name="Hundley H."/>
            <person name="Na H."/>
            <person name="Kuo A."/>
            <person name="Barry K."/>
            <person name="Lipzen A."/>
            <person name="Henrissat B."/>
            <person name="Riley R."/>
            <person name="Ahrendt S."/>
            <person name="Nagy L.G."/>
            <person name="Grigoriev I.V."/>
            <person name="Martin F."/>
            <person name="Rosso M.N."/>
        </authorList>
    </citation>
    <scope>NUCLEOTIDE SEQUENCE</scope>
    <source>
        <strain evidence="1">CBS 384.51</strain>
    </source>
</reference>
<accession>A0ACB8TUT0</accession>
<sequence>MLQLAARRCFRTVRPVSSRMTVLPLPRAVLAGARQLSTSNVWLNRATGAEGSLPEKPTNAVEQLKDWSAKELTYEEVKPRTEQPTENAYLVDVREPDEVLQGSIPSSVNLPLSVLANSLTLKPETFKSKFGWEKPQKDQEIVFYCRSGKRAASACDIAYRNGFSNVLNYKGSWLDWAARENEKKST</sequence>
<keyword evidence="2" id="KW-1185">Reference proteome</keyword>
<name>A0ACB8TUT0_9APHY</name>
<evidence type="ECO:0000313" key="1">
    <source>
        <dbReference type="EMBL" id="KAI0085634.1"/>
    </source>
</evidence>